<proteinExistence type="predicted"/>
<dbReference type="EMBL" id="WURB01000002">
    <property type="protein sequence ID" value="MXQ10465.1"/>
    <property type="molecule type" value="Genomic_DNA"/>
</dbReference>
<keyword evidence="2" id="KW-1185">Reference proteome</keyword>
<dbReference type="AlphaFoldDB" id="A0A7X3MP69"/>
<comment type="caution">
    <text evidence="1">The sequence shown here is derived from an EMBL/GenBank/DDBJ whole genome shotgun (WGS) entry which is preliminary data.</text>
</comment>
<name>A0A7X3MP69_9HYPH</name>
<reference evidence="1 2" key="1">
    <citation type="submission" date="2019-12" db="EMBL/GenBank/DDBJ databases">
        <authorList>
            <person name="Yuan C.-G."/>
        </authorList>
    </citation>
    <scope>NUCLEOTIDE SEQUENCE [LARGE SCALE GENOMIC DNA]</scope>
    <source>
        <strain evidence="1 2">KCTC 23863</strain>
    </source>
</reference>
<evidence type="ECO:0000313" key="2">
    <source>
        <dbReference type="Proteomes" id="UP000436483"/>
    </source>
</evidence>
<reference evidence="1 2" key="2">
    <citation type="submission" date="2020-01" db="EMBL/GenBank/DDBJ databases">
        <title>Microvirga sp. nov., an arsenate reduction bacterium isolated from Tibet hotspring sediments.</title>
        <authorList>
            <person name="Xian W.-D."/>
            <person name="Li W.-J."/>
        </authorList>
    </citation>
    <scope>NUCLEOTIDE SEQUENCE [LARGE SCALE GENOMIC DNA]</scope>
    <source>
        <strain evidence="1 2">KCTC 23863</strain>
    </source>
</reference>
<accession>A0A7X3MP69</accession>
<dbReference type="RefSeq" id="WP_160883079.1">
    <property type="nucleotide sequence ID" value="NZ_WURB01000002.1"/>
</dbReference>
<dbReference type="Proteomes" id="UP000436483">
    <property type="component" value="Unassembled WGS sequence"/>
</dbReference>
<gene>
    <name evidence="1" type="ORF">GR328_03120</name>
</gene>
<evidence type="ECO:0000313" key="1">
    <source>
        <dbReference type="EMBL" id="MXQ10465.1"/>
    </source>
</evidence>
<sequence length="140" mass="16267">MSVDPWPDWRTYFRPDFYLQDIPDIVATTRSTIYVLELKKKGITWKALQQMDRYLRTHAAIFPSCKKRVRGVLIGHHLARTADNQTIQAISDAHGPIRILTYAPTDNGHVQLSDMAPIWVSGTWRKPTRRTWLLAKETHE</sequence>
<organism evidence="1 2">
    <name type="scientific">Microvirga makkahensis</name>
    <dbReference type="NCBI Taxonomy" id="1128670"/>
    <lineage>
        <taxon>Bacteria</taxon>
        <taxon>Pseudomonadati</taxon>
        <taxon>Pseudomonadota</taxon>
        <taxon>Alphaproteobacteria</taxon>
        <taxon>Hyphomicrobiales</taxon>
        <taxon>Methylobacteriaceae</taxon>
        <taxon>Microvirga</taxon>
    </lineage>
</organism>
<protein>
    <submittedName>
        <fullName evidence="1">Uncharacterized protein</fullName>
    </submittedName>
</protein>